<dbReference type="Proteomes" id="UP000186922">
    <property type="component" value="Unassembled WGS sequence"/>
</dbReference>
<proteinExistence type="predicted"/>
<accession>A0A1D1VK62</accession>
<organism evidence="2 3">
    <name type="scientific">Ramazzottius varieornatus</name>
    <name type="common">Water bear</name>
    <name type="synonym">Tardigrade</name>
    <dbReference type="NCBI Taxonomy" id="947166"/>
    <lineage>
        <taxon>Eukaryota</taxon>
        <taxon>Metazoa</taxon>
        <taxon>Ecdysozoa</taxon>
        <taxon>Tardigrada</taxon>
        <taxon>Eutardigrada</taxon>
        <taxon>Parachela</taxon>
        <taxon>Hypsibioidea</taxon>
        <taxon>Ramazzottiidae</taxon>
        <taxon>Ramazzottius</taxon>
    </lineage>
</organism>
<reference evidence="2 3" key="1">
    <citation type="journal article" date="2016" name="Nat. Commun.">
        <title>Extremotolerant tardigrade genome and improved radiotolerance of human cultured cells by tardigrade-unique protein.</title>
        <authorList>
            <person name="Hashimoto T."/>
            <person name="Horikawa D.D."/>
            <person name="Saito Y."/>
            <person name="Kuwahara H."/>
            <person name="Kozuka-Hata H."/>
            <person name="Shin-I T."/>
            <person name="Minakuchi Y."/>
            <person name="Ohishi K."/>
            <person name="Motoyama A."/>
            <person name="Aizu T."/>
            <person name="Enomoto A."/>
            <person name="Kondo K."/>
            <person name="Tanaka S."/>
            <person name="Hara Y."/>
            <person name="Koshikawa S."/>
            <person name="Sagara H."/>
            <person name="Miura T."/>
            <person name="Yokobori S."/>
            <person name="Miyagawa K."/>
            <person name="Suzuki Y."/>
            <person name="Kubo T."/>
            <person name="Oyama M."/>
            <person name="Kohara Y."/>
            <person name="Fujiyama A."/>
            <person name="Arakawa K."/>
            <person name="Katayama T."/>
            <person name="Toyoda A."/>
            <person name="Kunieda T."/>
        </authorList>
    </citation>
    <scope>NUCLEOTIDE SEQUENCE [LARGE SCALE GENOMIC DNA]</scope>
    <source>
        <strain evidence="2 3">YOKOZUNA-1</strain>
    </source>
</reference>
<gene>
    <name evidence="2" type="primary">RvY_10328-1</name>
    <name evidence="2" type="synonym">RvY_10328.1</name>
    <name evidence="2" type="ORF">RvY_10328</name>
</gene>
<evidence type="ECO:0000313" key="2">
    <source>
        <dbReference type="EMBL" id="GAU99303.1"/>
    </source>
</evidence>
<feature type="region of interest" description="Disordered" evidence="1">
    <location>
        <begin position="1"/>
        <end position="40"/>
    </location>
</feature>
<evidence type="ECO:0000313" key="3">
    <source>
        <dbReference type="Proteomes" id="UP000186922"/>
    </source>
</evidence>
<protein>
    <submittedName>
        <fullName evidence="2">Uncharacterized protein</fullName>
    </submittedName>
</protein>
<dbReference type="AlphaFoldDB" id="A0A1D1VK62"/>
<sequence>MAYHQQKKTAGFQSRKATYGSSNPQRKDDRMAEASRKNHQWRRAQYMFKNKRKKLLSEIVQVKDNRRCEVAKEEVEEYFKDLFSQPNQKTRPR</sequence>
<feature type="compositionally biased region" description="Polar residues" evidence="1">
    <location>
        <begin position="11"/>
        <end position="24"/>
    </location>
</feature>
<keyword evidence="3" id="KW-1185">Reference proteome</keyword>
<evidence type="ECO:0000256" key="1">
    <source>
        <dbReference type="SAM" id="MobiDB-lite"/>
    </source>
</evidence>
<dbReference type="EMBL" id="BDGG01000005">
    <property type="protein sequence ID" value="GAU99303.1"/>
    <property type="molecule type" value="Genomic_DNA"/>
</dbReference>
<feature type="compositionally biased region" description="Basic and acidic residues" evidence="1">
    <location>
        <begin position="25"/>
        <end position="36"/>
    </location>
</feature>
<name>A0A1D1VK62_RAMVA</name>
<comment type="caution">
    <text evidence="2">The sequence shown here is derived from an EMBL/GenBank/DDBJ whole genome shotgun (WGS) entry which is preliminary data.</text>
</comment>